<evidence type="ECO:0000256" key="1">
    <source>
        <dbReference type="ARBA" id="ARBA00006479"/>
    </source>
</evidence>
<dbReference type="PANTHER" id="PTHR18964:SF149">
    <property type="entry name" value="BIFUNCTIONAL UDP-N-ACETYLGLUCOSAMINE 2-EPIMERASE_N-ACETYLMANNOSAMINE KINASE"/>
    <property type="match status" value="1"/>
</dbReference>
<dbReference type="GO" id="GO:0016301">
    <property type="term" value="F:kinase activity"/>
    <property type="evidence" value="ECO:0007669"/>
    <property type="project" value="UniProtKB-KW"/>
</dbReference>
<dbReference type="Gene3D" id="3.30.420.40">
    <property type="match status" value="1"/>
</dbReference>
<gene>
    <name evidence="2" type="ORF">J2Z81_002189</name>
</gene>
<name>A0ABS4S9N2_9BACI</name>
<protein>
    <submittedName>
        <fullName evidence="2">NBD/HSP70 family sugar kinase</fullName>
    </submittedName>
</protein>
<keyword evidence="3" id="KW-1185">Reference proteome</keyword>
<dbReference type="Proteomes" id="UP001519294">
    <property type="component" value="Unassembled WGS sequence"/>
</dbReference>
<comment type="similarity">
    <text evidence="1">Belongs to the ROK (NagC/XylR) family.</text>
</comment>
<dbReference type="InterPro" id="IPR000600">
    <property type="entry name" value="ROK"/>
</dbReference>
<sequence length="139" mass="15293">MRVGIRLGVVTNHDLFQGAADRHGKYGNGHMVVNTNGRRCVCGSDGCVHTYSTILALKSEVIEKIKCGHSSLLMEHVENPEDIDFDSICLAVEKDDALCTTILKDFGYHTGIAVSNIFALLQPDLVILGGPMYHRFDLF</sequence>
<comment type="caution">
    <text evidence="2">The sequence shown here is derived from an EMBL/GenBank/DDBJ whole genome shotgun (WGS) entry which is preliminary data.</text>
</comment>
<dbReference type="EMBL" id="JAGIKX010000021">
    <property type="protein sequence ID" value="MBP2258218.1"/>
    <property type="molecule type" value="Genomic_DNA"/>
</dbReference>
<dbReference type="PANTHER" id="PTHR18964">
    <property type="entry name" value="ROK (REPRESSOR, ORF, KINASE) FAMILY"/>
    <property type="match status" value="1"/>
</dbReference>
<dbReference type="Pfam" id="PF00480">
    <property type="entry name" value="ROK"/>
    <property type="match status" value="1"/>
</dbReference>
<evidence type="ECO:0000313" key="3">
    <source>
        <dbReference type="Proteomes" id="UP001519294"/>
    </source>
</evidence>
<dbReference type="SUPFAM" id="SSF53067">
    <property type="entry name" value="Actin-like ATPase domain"/>
    <property type="match status" value="1"/>
</dbReference>
<proteinExistence type="inferred from homology"/>
<reference evidence="2 3" key="1">
    <citation type="submission" date="2021-03" db="EMBL/GenBank/DDBJ databases">
        <title>Genomic Encyclopedia of Type Strains, Phase IV (KMG-IV): sequencing the most valuable type-strain genomes for metagenomic binning, comparative biology and taxonomic classification.</title>
        <authorList>
            <person name="Goeker M."/>
        </authorList>
    </citation>
    <scope>NUCLEOTIDE SEQUENCE [LARGE SCALE GENOMIC DNA]</scope>
    <source>
        <strain evidence="2 3">DSM 25790</strain>
    </source>
</reference>
<dbReference type="InterPro" id="IPR043129">
    <property type="entry name" value="ATPase_NBD"/>
</dbReference>
<keyword evidence="2" id="KW-0808">Transferase</keyword>
<organism evidence="2 3">
    <name type="scientific">Virgibacillus alimentarius</name>
    <dbReference type="NCBI Taxonomy" id="698769"/>
    <lineage>
        <taxon>Bacteria</taxon>
        <taxon>Bacillati</taxon>
        <taxon>Bacillota</taxon>
        <taxon>Bacilli</taxon>
        <taxon>Bacillales</taxon>
        <taxon>Bacillaceae</taxon>
        <taxon>Virgibacillus</taxon>
    </lineage>
</organism>
<keyword evidence="2" id="KW-0418">Kinase</keyword>
<dbReference type="RefSeq" id="WP_226371337.1">
    <property type="nucleotide sequence ID" value="NZ_JAGIKX010000021.1"/>
</dbReference>
<accession>A0ABS4S9N2</accession>
<evidence type="ECO:0000313" key="2">
    <source>
        <dbReference type="EMBL" id="MBP2258218.1"/>
    </source>
</evidence>